<dbReference type="GO" id="GO:0016887">
    <property type="term" value="F:ATP hydrolysis activity"/>
    <property type="evidence" value="ECO:0007669"/>
    <property type="project" value="InterPro"/>
</dbReference>
<accession>A0A8T3VC98</accession>
<keyword evidence="3" id="KW-0547">Nucleotide-binding</keyword>
<keyword evidence="4 6" id="KW-0067">ATP-binding</keyword>
<dbReference type="PANTHER" id="PTHR46743">
    <property type="entry name" value="TEICHOIC ACIDS EXPORT ATP-BINDING PROTEIN TAGH"/>
    <property type="match status" value="1"/>
</dbReference>
<reference evidence="6" key="1">
    <citation type="submission" date="2019-04" db="EMBL/GenBank/DDBJ databases">
        <title>Evolution of Biomass-Degrading Anaerobic Consortia Revealed by Metagenomics.</title>
        <authorList>
            <person name="Peng X."/>
        </authorList>
    </citation>
    <scope>NUCLEOTIDE SEQUENCE</scope>
    <source>
        <strain evidence="6">SIG18</strain>
    </source>
</reference>
<dbReference type="InterPro" id="IPR015860">
    <property type="entry name" value="ABC_transpr_TagH-like"/>
</dbReference>
<dbReference type="SUPFAM" id="SSF52540">
    <property type="entry name" value="P-loop containing nucleoside triphosphate hydrolases"/>
    <property type="match status" value="1"/>
</dbReference>
<evidence type="ECO:0000259" key="5">
    <source>
        <dbReference type="PROSITE" id="PS50893"/>
    </source>
</evidence>
<dbReference type="InterPro" id="IPR027417">
    <property type="entry name" value="P-loop_NTPase"/>
</dbReference>
<dbReference type="AlphaFoldDB" id="A0A8T3VC98"/>
<sequence length="274" mass="30673">MGLIEKIRSGFIQNENKMIPNNGGDKEVAIRVNHLTMEFKITKDKIDTLKEYVIRTIKRNKKEKEKVRVLNDITFDVYKGDRVGILGFNGAGKSTLLKILAGIYEPTHGSISINGKIAPLLELGAGFDKNYTGKNNIYLNGAFLSMDEDFINAKYDEILEFSELGEYINYPVKNYSSGMRAKLGFSIATLVEPDILIVDEILSVGDIKFRKKSSEKIKSMMSEGVTVLLVSHSIGQIREICDKCIWIEDGRLIMEGEANEVCDAYVRSAEAGKK</sequence>
<gene>
    <name evidence="6" type="ORF">E7Z79_00435</name>
</gene>
<dbReference type="EMBL" id="SUTK01000001">
    <property type="protein sequence ID" value="MBE6500894.1"/>
    <property type="molecule type" value="Genomic_DNA"/>
</dbReference>
<keyword evidence="2" id="KW-0813">Transport</keyword>
<dbReference type="PROSITE" id="PS50893">
    <property type="entry name" value="ABC_TRANSPORTER_2"/>
    <property type="match status" value="1"/>
</dbReference>
<evidence type="ECO:0000256" key="4">
    <source>
        <dbReference type="ARBA" id="ARBA00022840"/>
    </source>
</evidence>
<evidence type="ECO:0000256" key="1">
    <source>
        <dbReference type="ARBA" id="ARBA00005417"/>
    </source>
</evidence>
<dbReference type="CDD" id="cd03220">
    <property type="entry name" value="ABC_KpsT_Wzt"/>
    <property type="match status" value="1"/>
</dbReference>
<dbReference type="InterPro" id="IPR050683">
    <property type="entry name" value="Bact_Polysacc_Export_ATP-bd"/>
</dbReference>
<evidence type="ECO:0000313" key="6">
    <source>
        <dbReference type="EMBL" id="MBE6500894.1"/>
    </source>
</evidence>
<dbReference type="Pfam" id="PF00005">
    <property type="entry name" value="ABC_tran"/>
    <property type="match status" value="1"/>
</dbReference>
<dbReference type="PROSITE" id="PS00211">
    <property type="entry name" value="ABC_TRANSPORTER_1"/>
    <property type="match status" value="1"/>
</dbReference>
<dbReference type="SMART" id="SM00382">
    <property type="entry name" value="AAA"/>
    <property type="match status" value="1"/>
</dbReference>
<protein>
    <submittedName>
        <fullName evidence="6">ABC transporter ATP-binding protein</fullName>
    </submittedName>
</protein>
<evidence type="ECO:0000313" key="7">
    <source>
        <dbReference type="Proteomes" id="UP000783037"/>
    </source>
</evidence>
<organism evidence="6 7">
    <name type="scientific">Methanobrevibacter thaueri</name>
    <dbReference type="NCBI Taxonomy" id="190975"/>
    <lineage>
        <taxon>Archaea</taxon>
        <taxon>Methanobacteriati</taxon>
        <taxon>Methanobacteriota</taxon>
        <taxon>Methanomada group</taxon>
        <taxon>Methanobacteria</taxon>
        <taxon>Methanobacteriales</taxon>
        <taxon>Methanobacteriaceae</taxon>
        <taxon>Methanobrevibacter</taxon>
    </lineage>
</organism>
<evidence type="ECO:0000256" key="3">
    <source>
        <dbReference type="ARBA" id="ARBA00022741"/>
    </source>
</evidence>
<dbReference type="InterPro" id="IPR003439">
    <property type="entry name" value="ABC_transporter-like_ATP-bd"/>
</dbReference>
<proteinExistence type="inferred from homology"/>
<feature type="domain" description="ABC transporter" evidence="5">
    <location>
        <begin position="54"/>
        <end position="274"/>
    </location>
</feature>
<evidence type="ECO:0000256" key="2">
    <source>
        <dbReference type="ARBA" id="ARBA00022448"/>
    </source>
</evidence>
<dbReference type="InterPro" id="IPR017871">
    <property type="entry name" value="ABC_transporter-like_CS"/>
</dbReference>
<dbReference type="Gene3D" id="3.40.50.300">
    <property type="entry name" value="P-loop containing nucleotide triphosphate hydrolases"/>
    <property type="match status" value="1"/>
</dbReference>
<comment type="caution">
    <text evidence="6">The sequence shown here is derived from an EMBL/GenBank/DDBJ whole genome shotgun (WGS) entry which is preliminary data.</text>
</comment>
<dbReference type="GO" id="GO:0140359">
    <property type="term" value="F:ABC-type transporter activity"/>
    <property type="evidence" value="ECO:0007669"/>
    <property type="project" value="InterPro"/>
</dbReference>
<dbReference type="InterPro" id="IPR003593">
    <property type="entry name" value="AAA+_ATPase"/>
</dbReference>
<dbReference type="Proteomes" id="UP000783037">
    <property type="component" value="Unassembled WGS sequence"/>
</dbReference>
<name>A0A8T3VC98_9EURY</name>
<dbReference type="PANTHER" id="PTHR46743:SF2">
    <property type="entry name" value="TEICHOIC ACIDS EXPORT ATP-BINDING PROTEIN TAGH"/>
    <property type="match status" value="1"/>
</dbReference>
<dbReference type="GO" id="GO:0016020">
    <property type="term" value="C:membrane"/>
    <property type="evidence" value="ECO:0007669"/>
    <property type="project" value="InterPro"/>
</dbReference>
<comment type="similarity">
    <text evidence="1">Belongs to the ABC transporter superfamily.</text>
</comment>
<dbReference type="GO" id="GO:0005524">
    <property type="term" value="F:ATP binding"/>
    <property type="evidence" value="ECO:0007669"/>
    <property type="project" value="UniProtKB-KW"/>
</dbReference>